<feature type="compositionally biased region" description="Low complexity" evidence="1">
    <location>
        <begin position="287"/>
        <end position="301"/>
    </location>
</feature>
<feature type="compositionally biased region" description="Polar residues" evidence="1">
    <location>
        <begin position="93"/>
        <end position="102"/>
    </location>
</feature>
<protein>
    <recommendedName>
        <fullName evidence="2">UBA domain-containing protein</fullName>
    </recommendedName>
</protein>
<dbReference type="OrthoDB" id="10016665at2759"/>
<dbReference type="AlphaFoldDB" id="A0A816QS75"/>
<dbReference type="InterPro" id="IPR029071">
    <property type="entry name" value="Ubiquitin-like_domsf"/>
</dbReference>
<proteinExistence type="predicted"/>
<dbReference type="EMBL" id="CAJNOW010000796">
    <property type="protein sequence ID" value="CAF1292307.1"/>
    <property type="molecule type" value="Genomic_DNA"/>
</dbReference>
<dbReference type="SUPFAM" id="SSF46934">
    <property type="entry name" value="UBA-like"/>
    <property type="match status" value="1"/>
</dbReference>
<evidence type="ECO:0000313" key="3">
    <source>
        <dbReference type="EMBL" id="CAF1292307.1"/>
    </source>
</evidence>
<feature type="region of interest" description="Disordered" evidence="1">
    <location>
        <begin position="247"/>
        <end position="267"/>
    </location>
</feature>
<dbReference type="Proteomes" id="UP000663834">
    <property type="component" value="Unassembled WGS sequence"/>
</dbReference>
<dbReference type="EMBL" id="CAJNRG010004301">
    <property type="protein sequence ID" value="CAF2065023.1"/>
    <property type="molecule type" value="Genomic_DNA"/>
</dbReference>
<dbReference type="Proteomes" id="UP000663824">
    <property type="component" value="Unassembled WGS sequence"/>
</dbReference>
<feature type="domain" description="UBA" evidence="2">
    <location>
        <begin position="310"/>
        <end position="351"/>
    </location>
</feature>
<name>A0A816QS75_9BILA</name>
<evidence type="ECO:0000256" key="1">
    <source>
        <dbReference type="SAM" id="MobiDB-lite"/>
    </source>
</evidence>
<dbReference type="PROSITE" id="PS50030">
    <property type="entry name" value="UBA"/>
    <property type="match status" value="1"/>
</dbReference>
<evidence type="ECO:0000313" key="5">
    <source>
        <dbReference type="EMBL" id="CAF2065023.1"/>
    </source>
</evidence>
<dbReference type="InterPro" id="IPR009060">
    <property type="entry name" value="UBA-like_sf"/>
</dbReference>
<evidence type="ECO:0000259" key="2">
    <source>
        <dbReference type="PROSITE" id="PS50030"/>
    </source>
</evidence>
<dbReference type="Proteomes" id="UP000663887">
    <property type="component" value="Unassembled WGS sequence"/>
</dbReference>
<evidence type="ECO:0000313" key="6">
    <source>
        <dbReference type="Proteomes" id="UP000663887"/>
    </source>
</evidence>
<feature type="compositionally biased region" description="Low complexity" evidence="1">
    <location>
        <begin position="247"/>
        <end position="259"/>
    </location>
</feature>
<dbReference type="SMART" id="SM00165">
    <property type="entry name" value="UBA"/>
    <property type="match status" value="1"/>
</dbReference>
<dbReference type="InterPro" id="IPR015940">
    <property type="entry name" value="UBA"/>
</dbReference>
<gene>
    <name evidence="3" type="ORF">KQP761_LOCUS4339</name>
    <name evidence="4" type="ORF">MBJ925_LOCUS5209</name>
    <name evidence="5" type="ORF">XDN619_LOCUS11329</name>
</gene>
<reference evidence="5" key="1">
    <citation type="submission" date="2021-02" db="EMBL/GenBank/DDBJ databases">
        <authorList>
            <person name="Nowell W R."/>
        </authorList>
    </citation>
    <scope>NUCLEOTIDE SEQUENCE</scope>
</reference>
<sequence length="351" mass="39253">MYTFNLLPFDSTMNNKSNSAIDMSSKFNTEECSINKLKSQIAQILSLSDNSFDVYCQGVQLIGDDKNLNDYEIDNEDNLLIVPKVKLPTETFMTSSAGSPSKSELHQSSKTIEKSATPNEFHRLYWLMKTPEFWRKITQVLPELLLDSSALGLCEDSILFCQNYNVKRLTELVEANPFLYKAVCQVVKEWTSTSTLSNPTDVQLSPAAYFLNGSPHLIEPAAPRQPAFNVMPRRITNEDFFRALEQTNRSTTSTSRPSNIPLQQTPRVSNRRNVISMDQLRSVLQRTTTTSETNAPTSITTMDSSTSNDPANAQALLDQMQAMGLTDEAANRQALEASNWDLKAALDLLLG</sequence>
<feature type="region of interest" description="Disordered" evidence="1">
    <location>
        <begin position="93"/>
        <end position="114"/>
    </location>
</feature>
<feature type="region of interest" description="Disordered" evidence="1">
    <location>
        <begin position="286"/>
        <end position="310"/>
    </location>
</feature>
<dbReference type="Gene3D" id="1.10.8.10">
    <property type="entry name" value="DNA helicase RuvA subunit, C-terminal domain"/>
    <property type="match status" value="1"/>
</dbReference>
<evidence type="ECO:0000313" key="4">
    <source>
        <dbReference type="EMBL" id="CAF1938406.1"/>
    </source>
</evidence>
<comment type="caution">
    <text evidence="5">The sequence shown here is derived from an EMBL/GenBank/DDBJ whole genome shotgun (WGS) entry which is preliminary data.</text>
</comment>
<accession>A0A816QS75</accession>
<feature type="compositionally biased region" description="Basic and acidic residues" evidence="1">
    <location>
        <begin position="103"/>
        <end position="113"/>
    </location>
</feature>
<organism evidence="5 6">
    <name type="scientific">Rotaria magnacalcarata</name>
    <dbReference type="NCBI Taxonomy" id="392030"/>
    <lineage>
        <taxon>Eukaryota</taxon>
        <taxon>Metazoa</taxon>
        <taxon>Spiralia</taxon>
        <taxon>Gnathifera</taxon>
        <taxon>Rotifera</taxon>
        <taxon>Eurotatoria</taxon>
        <taxon>Bdelloidea</taxon>
        <taxon>Philodinida</taxon>
        <taxon>Philodinidae</taxon>
        <taxon>Rotaria</taxon>
    </lineage>
</organism>
<dbReference type="EMBL" id="CAJNRE010001303">
    <property type="protein sequence ID" value="CAF1938406.1"/>
    <property type="molecule type" value="Genomic_DNA"/>
</dbReference>
<dbReference type="SUPFAM" id="SSF54236">
    <property type="entry name" value="Ubiquitin-like"/>
    <property type="match status" value="1"/>
</dbReference>